<gene>
    <name evidence="1" type="ORF">F1654_02855</name>
</gene>
<dbReference type="RefSeq" id="WP_150021983.1">
    <property type="nucleotide sequence ID" value="NZ_VWOJ01000001.1"/>
</dbReference>
<name>A0A5M6ZJG0_9PROT</name>
<evidence type="ECO:0000313" key="1">
    <source>
        <dbReference type="EMBL" id="KAA5804952.1"/>
    </source>
</evidence>
<sequence>MFMSSNGPSQNLPAGAYDALLRDKIRQAEEDVRQGNVVDGEEFFARLRAKIDRGIADFEAGRTFSHEEVFAQIREKTGKP</sequence>
<comment type="caution">
    <text evidence="1">The sequence shown here is derived from an EMBL/GenBank/DDBJ whole genome shotgun (WGS) entry which is preliminary data.</text>
</comment>
<protein>
    <recommendedName>
        <fullName evidence="3">Type II toxin-antitoxin system ParD family antitoxin</fullName>
    </recommendedName>
</protein>
<dbReference type="AlphaFoldDB" id="A0A5M6ZJG0"/>
<accession>A0A5M6ZJG0</accession>
<reference evidence="1 2" key="1">
    <citation type="submission" date="2019-09" db="EMBL/GenBank/DDBJ databases">
        <authorList>
            <person name="Kevbrin V."/>
            <person name="Grouzdev D.S."/>
        </authorList>
    </citation>
    <scope>NUCLEOTIDE SEQUENCE [LARGE SCALE GENOMIC DNA]</scope>
    <source>
        <strain evidence="1 2">G-192</strain>
    </source>
</reference>
<dbReference type="EMBL" id="VWOJ01000001">
    <property type="protein sequence ID" value="KAA5804952.1"/>
    <property type="molecule type" value="Genomic_DNA"/>
</dbReference>
<evidence type="ECO:0000313" key="2">
    <source>
        <dbReference type="Proteomes" id="UP000325122"/>
    </source>
</evidence>
<organism evidence="1 2">
    <name type="scientific">Alkalicaulis satelles</name>
    <dbReference type="NCBI Taxonomy" id="2609175"/>
    <lineage>
        <taxon>Bacteria</taxon>
        <taxon>Pseudomonadati</taxon>
        <taxon>Pseudomonadota</taxon>
        <taxon>Alphaproteobacteria</taxon>
        <taxon>Maricaulales</taxon>
        <taxon>Maricaulaceae</taxon>
        <taxon>Alkalicaulis</taxon>
    </lineage>
</organism>
<proteinExistence type="predicted"/>
<keyword evidence="2" id="KW-1185">Reference proteome</keyword>
<dbReference type="Proteomes" id="UP000325122">
    <property type="component" value="Unassembled WGS sequence"/>
</dbReference>
<evidence type="ECO:0008006" key="3">
    <source>
        <dbReference type="Google" id="ProtNLM"/>
    </source>
</evidence>